<evidence type="ECO:0000256" key="1">
    <source>
        <dbReference type="SAM" id="SignalP"/>
    </source>
</evidence>
<dbReference type="EMBL" id="CP048222">
    <property type="protein sequence ID" value="QHT68520.1"/>
    <property type="molecule type" value="Genomic_DNA"/>
</dbReference>
<sequence length="240" mass="26648">MFRSALIILFCTLFSGFALAQEEEDEEYQSEFVYGVNFNTNGGIIGGAMIKYARAMGPNMYQTFGLEIVNVKHPKELRAQSNLTGNTFIYGKQNYLFVIRPNYGRELVLFRKAPDEGVQINAIAAAGPSIGLVKPYYILYAYSPQDVRSEPYNPDRHNDFNRVSGSGGLTEGFGEMNVTMGLHAKAGLSFELSGFRNSVTGFEVGFLAEAYTKKIIIIPAAQNRSVFSSVYLTLFFGSKR</sequence>
<keyword evidence="3" id="KW-1185">Reference proteome</keyword>
<keyword evidence="1" id="KW-0732">Signal</keyword>
<reference evidence="2 3" key="1">
    <citation type="submission" date="2020-01" db="EMBL/GenBank/DDBJ databases">
        <authorList>
            <person name="Kim M.K."/>
        </authorList>
    </citation>
    <scope>NUCLEOTIDE SEQUENCE [LARGE SCALE GENOMIC DNA]</scope>
    <source>
        <strain evidence="2 3">172606-1</strain>
    </source>
</reference>
<organism evidence="2 3">
    <name type="scientific">Rhodocytophaga rosea</name>
    <dbReference type="NCBI Taxonomy" id="2704465"/>
    <lineage>
        <taxon>Bacteria</taxon>
        <taxon>Pseudomonadati</taxon>
        <taxon>Bacteroidota</taxon>
        <taxon>Cytophagia</taxon>
        <taxon>Cytophagales</taxon>
        <taxon>Rhodocytophagaceae</taxon>
        <taxon>Rhodocytophaga</taxon>
    </lineage>
</organism>
<evidence type="ECO:0000313" key="2">
    <source>
        <dbReference type="EMBL" id="QHT68520.1"/>
    </source>
</evidence>
<dbReference type="AlphaFoldDB" id="A0A6C0GLK5"/>
<evidence type="ECO:0008006" key="4">
    <source>
        <dbReference type="Google" id="ProtNLM"/>
    </source>
</evidence>
<dbReference type="Proteomes" id="UP000480178">
    <property type="component" value="Chromosome"/>
</dbReference>
<feature type="signal peptide" evidence="1">
    <location>
        <begin position="1"/>
        <end position="20"/>
    </location>
</feature>
<gene>
    <name evidence="2" type="ORF">GXP67_18670</name>
</gene>
<feature type="chain" id="PRO_5025384666" description="Outer membrane protein beta-barrel domain-containing protein" evidence="1">
    <location>
        <begin position="21"/>
        <end position="240"/>
    </location>
</feature>
<dbReference type="KEGG" id="rhoz:GXP67_18670"/>
<protein>
    <recommendedName>
        <fullName evidence="4">Outer membrane protein beta-barrel domain-containing protein</fullName>
    </recommendedName>
</protein>
<dbReference type="RefSeq" id="WP_162444531.1">
    <property type="nucleotide sequence ID" value="NZ_CP048222.1"/>
</dbReference>
<proteinExistence type="predicted"/>
<evidence type="ECO:0000313" key="3">
    <source>
        <dbReference type="Proteomes" id="UP000480178"/>
    </source>
</evidence>
<accession>A0A6C0GLK5</accession>
<name>A0A6C0GLK5_9BACT</name>